<name>A0A267MHN4_9FIRM</name>
<dbReference type="InterPro" id="IPR017937">
    <property type="entry name" value="Thioredoxin_CS"/>
</dbReference>
<dbReference type="Gene3D" id="3.40.30.10">
    <property type="entry name" value="Glutaredoxin"/>
    <property type="match status" value="1"/>
</dbReference>
<feature type="region of interest" description="Disordered" evidence="1">
    <location>
        <begin position="28"/>
        <end position="58"/>
    </location>
</feature>
<feature type="domain" description="Thioredoxin" evidence="3">
    <location>
        <begin position="58"/>
        <end position="194"/>
    </location>
</feature>
<dbReference type="PROSITE" id="PS51352">
    <property type="entry name" value="THIOREDOXIN_2"/>
    <property type="match status" value="1"/>
</dbReference>
<sequence>MTKRNIIIVILAIGLVVGLYYGTKVETSPEKTNTAQEENVEKAPEEKADEKPSAEEELAVGKPAPKFTLKDLNGKDVSLSDYKGKIVLINFWATWCAYCDMEMPDLEKLNKENDDLVVLAVNVREGKDIVEKYIKEGKYTFPVALDESGDVSAKYLVSAFPTTYFVDKEGLLLGAVPGMMTAAQMDEIVGNIRAEIEK</sequence>
<dbReference type="CDD" id="cd02966">
    <property type="entry name" value="TlpA_like_family"/>
    <property type="match status" value="1"/>
</dbReference>
<evidence type="ECO:0000259" key="3">
    <source>
        <dbReference type="PROSITE" id="PS51352"/>
    </source>
</evidence>
<dbReference type="InterPro" id="IPR000866">
    <property type="entry name" value="AhpC/TSA"/>
</dbReference>
<keyword evidence="2" id="KW-0812">Transmembrane</keyword>
<reference evidence="4 5" key="1">
    <citation type="submission" date="2017-06" db="EMBL/GenBank/DDBJ databases">
        <title>Draft genome sequence of anaerobic fermentative bacterium Anaeromicrobium sediminis DY2726D isolated from West Pacific Ocean sediments.</title>
        <authorList>
            <person name="Zeng X."/>
        </authorList>
    </citation>
    <scope>NUCLEOTIDE SEQUENCE [LARGE SCALE GENOMIC DNA]</scope>
    <source>
        <strain evidence="4 5">DY2726D</strain>
    </source>
</reference>
<dbReference type="RefSeq" id="WP_095134687.1">
    <property type="nucleotide sequence ID" value="NZ_NIBG01000016.1"/>
</dbReference>
<feature type="transmembrane region" description="Helical" evidence="2">
    <location>
        <begin position="6"/>
        <end position="23"/>
    </location>
</feature>
<keyword evidence="5" id="KW-1185">Reference proteome</keyword>
<evidence type="ECO:0000313" key="5">
    <source>
        <dbReference type="Proteomes" id="UP000216024"/>
    </source>
</evidence>
<keyword evidence="2" id="KW-1133">Transmembrane helix</keyword>
<gene>
    <name evidence="4" type="ORF">CCE28_15720</name>
</gene>
<protein>
    <submittedName>
        <fullName evidence="4">Alkyl hydroperoxide reductase</fullName>
    </submittedName>
</protein>
<dbReference type="PANTHER" id="PTHR42852:SF17">
    <property type="entry name" value="THIOREDOXIN-LIKE PROTEIN HI_1115"/>
    <property type="match status" value="1"/>
</dbReference>
<accession>A0A267MHN4</accession>
<dbReference type="PROSITE" id="PS00194">
    <property type="entry name" value="THIOREDOXIN_1"/>
    <property type="match status" value="1"/>
</dbReference>
<evidence type="ECO:0000256" key="1">
    <source>
        <dbReference type="SAM" id="MobiDB-lite"/>
    </source>
</evidence>
<proteinExistence type="predicted"/>
<dbReference type="OrthoDB" id="9809733at2"/>
<feature type="compositionally biased region" description="Basic and acidic residues" evidence="1">
    <location>
        <begin position="39"/>
        <end position="54"/>
    </location>
</feature>
<keyword evidence="2" id="KW-0472">Membrane</keyword>
<dbReference type="InterPro" id="IPR013766">
    <property type="entry name" value="Thioredoxin_domain"/>
</dbReference>
<dbReference type="Pfam" id="PF00578">
    <property type="entry name" value="AhpC-TSA"/>
    <property type="match status" value="1"/>
</dbReference>
<evidence type="ECO:0000313" key="4">
    <source>
        <dbReference type="EMBL" id="PAB58385.1"/>
    </source>
</evidence>
<dbReference type="AlphaFoldDB" id="A0A267MHN4"/>
<dbReference type="GO" id="GO:0016209">
    <property type="term" value="F:antioxidant activity"/>
    <property type="evidence" value="ECO:0007669"/>
    <property type="project" value="InterPro"/>
</dbReference>
<organism evidence="4 5">
    <name type="scientific">Anaeromicrobium sediminis</name>
    <dbReference type="NCBI Taxonomy" id="1478221"/>
    <lineage>
        <taxon>Bacteria</taxon>
        <taxon>Bacillati</taxon>
        <taxon>Bacillota</taxon>
        <taxon>Clostridia</taxon>
        <taxon>Peptostreptococcales</taxon>
        <taxon>Thermotaleaceae</taxon>
        <taxon>Anaeromicrobium</taxon>
    </lineage>
</organism>
<dbReference type="EMBL" id="NIBG01000016">
    <property type="protein sequence ID" value="PAB58385.1"/>
    <property type="molecule type" value="Genomic_DNA"/>
</dbReference>
<dbReference type="PANTHER" id="PTHR42852">
    <property type="entry name" value="THIOL:DISULFIDE INTERCHANGE PROTEIN DSBE"/>
    <property type="match status" value="1"/>
</dbReference>
<dbReference type="SUPFAM" id="SSF52833">
    <property type="entry name" value="Thioredoxin-like"/>
    <property type="match status" value="1"/>
</dbReference>
<comment type="caution">
    <text evidence="4">The sequence shown here is derived from an EMBL/GenBank/DDBJ whole genome shotgun (WGS) entry which is preliminary data.</text>
</comment>
<dbReference type="GO" id="GO:0016491">
    <property type="term" value="F:oxidoreductase activity"/>
    <property type="evidence" value="ECO:0007669"/>
    <property type="project" value="InterPro"/>
</dbReference>
<dbReference type="Proteomes" id="UP000216024">
    <property type="component" value="Unassembled WGS sequence"/>
</dbReference>
<dbReference type="InterPro" id="IPR036249">
    <property type="entry name" value="Thioredoxin-like_sf"/>
</dbReference>
<dbReference type="InterPro" id="IPR050553">
    <property type="entry name" value="Thioredoxin_ResA/DsbE_sf"/>
</dbReference>
<evidence type="ECO:0000256" key="2">
    <source>
        <dbReference type="SAM" id="Phobius"/>
    </source>
</evidence>